<evidence type="ECO:0000256" key="1">
    <source>
        <dbReference type="ARBA" id="ARBA00008857"/>
    </source>
</evidence>
<evidence type="ECO:0000313" key="7">
    <source>
        <dbReference type="EMBL" id="OWK46593.1"/>
    </source>
</evidence>
<keyword evidence="3 5" id="KW-0238">DNA-binding</keyword>
<feature type="domain" description="Core-binding (CB)" evidence="6">
    <location>
        <begin position="83"/>
        <end position="176"/>
    </location>
</feature>
<dbReference type="AlphaFoldDB" id="A0A225E036"/>
<sequence length="422" mass="47698">MGRRYDFAVDLGDGVKIPYAANPRADRGKWVVAFDDDAGKRKKILTVHDIRGKNPPAEFHEDAAKIIKAVYRPPSLFPSIKNKSWDDCLEEVITTTPNARDETIRSFRAAVKAVKETMPEMGSPLDASDENVRRFAKLWLAGTSKQKRVSVPAKPRSPATLSYYMRALSSFSNHLVQLGVLTRNPWYGFKIEKGERKMKHVPTGDETTHFFAWVYSRYPAWVSLHTLLKIKLISGCRTSDVCQLKTEFLNGNLLVFPAEVVKTKTDRVFPIPDSLREDLKATAGKVHLWEGVFKDIPKFRKMSNGLPESYSWKTVYFVLNNLCREYSDQNPDRPRMTPHGLKRRAITTAVEVIGNEDKAAHLMSVLPETARAHYLDATQVYADAPGQLKIAEALLKMVEPVKANCGTIEEPKAEVEPENRLK</sequence>
<dbReference type="GO" id="GO:0015074">
    <property type="term" value="P:DNA integration"/>
    <property type="evidence" value="ECO:0007669"/>
    <property type="project" value="UniProtKB-KW"/>
</dbReference>
<dbReference type="PANTHER" id="PTHR30349">
    <property type="entry name" value="PHAGE INTEGRASE-RELATED"/>
    <property type="match status" value="1"/>
</dbReference>
<evidence type="ECO:0000259" key="6">
    <source>
        <dbReference type="PROSITE" id="PS51900"/>
    </source>
</evidence>
<organism evidence="7 8">
    <name type="scientific">Fimbriiglobus ruber</name>
    <dbReference type="NCBI Taxonomy" id="1908690"/>
    <lineage>
        <taxon>Bacteria</taxon>
        <taxon>Pseudomonadati</taxon>
        <taxon>Planctomycetota</taxon>
        <taxon>Planctomycetia</taxon>
        <taxon>Gemmatales</taxon>
        <taxon>Gemmataceae</taxon>
        <taxon>Fimbriiglobus</taxon>
    </lineage>
</organism>
<dbReference type="GO" id="GO:0006310">
    <property type="term" value="P:DNA recombination"/>
    <property type="evidence" value="ECO:0007669"/>
    <property type="project" value="UniProtKB-KW"/>
</dbReference>
<keyword evidence="4" id="KW-0233">DNA recombination</keyword>
<dbReference type="OrthoDB" id="297858at2"/>
<dbReference type="SUPFAM" id="SSF56349">
    <property type="entry name" value="DNA breaking-rejoining enzymes"/>
    <property type="match status" value="1"/>
</dbReference>
<dbReference type="Gene3D" id="1.10.443.10">
    <property type="entry name" value="Intergrase catalytic core"/>
    <property type="match status" value="1"/>
</dbReference>
<evidence type="ECO:0000256" key="3">
    <source>
        <dbReference type="ARBA" id="ARBA00023125"/>
    </source>
</evidence>
<dbReference type="InterPro" id="IPR044068">
    <property type="entry name" value="CB"/>
</dbReference>
<comment type="caution">
    <text evidence="7">The sequence shown here is derived from an EMBL/GenBank/DDBJ whole genome shotgun (WGS) entry which is preliminary data.</text>
</comment>
<name>A0A225E036_9BACT</name>
<evidence type="ECO:0000256" key="2">
    <source>
        <dbReference type="ARBA" id="ARBA00022908"/>
    </source>
</evidence>
<accession>A0A225E036</accession>
<dbReference type="CDD" id="cd00397">
    <property type="entry name" value="DNA_BRE_C"/>
    <property type="match status" value="1"/>
</dbReference>
<reference evidence="8" key="1">
    <citation type="submission" date="2017-06" db="EMBL/GenBank/DDBJ databases">
        <title>Genome analysis of Fimbriiglobus ruber SP5, the first member of the order Planctomycetales with confirmed chitinolytic capability.</title>
        <authorList>
            <person name="Ravin N.V."/>
            <person name="Rakitin A.L."/>
            <person name="Ivanova A.A."/>
            <person name="Beletsky A.V."/>
            <person name="Kulichevskaya I.S."/>
            <person name="Mardanov A.V."/>
            <person name="Dedysh S.N."/>
        </authorList>
    </citation>
    <scope>NUCLEOTIDE SEQUENCE [LARGE SCALE GENOMIC DNA]</scope>
    <source>
        <strain evidence="8">SP5</strain>
    </source>
</reference>
<comment type="similarity">
    <text evidence="1">Belongs to the 'phage' integrase family.</text>
</comment>
<protein>
    <recommendedName>
        <fullName evidence="6">Core-binding (CB) domain-containing protein</fullName>
    </recommendedName>
</protein>
<dbReference type="EMBL" id="NIDE01000001">
    <property type="protein sequence ID" value="OWK46593.1"/>
    <property type="molecule type" value="Genomic_DNA"/>
</dbReference>
<dbReference type="PANTHER" id="PTHR30349:SF41">
    <property type="entry name" value="INTEGRASE_RECOMBINASE PROTEIN MJ0367-RELATED"/>
    <property type="match status" value="1"/>
</dbReference>
<gene>
    <name evidence="7" type="ORF">FRUB_00292</name>
</gene>
<dbReference type="Proteomes" id="UP000214646">
    <property type="component" value="Unassembled WGS sequence"/>
</dbReference>
<dbReference type="InterPro" id="IPR011010">
    <property type="entry name" value="DNA_brk_join_enz"/>
</dbReference>
<evidence type="ECO:0000256" key="5">
    <source>
        <dbReference type="PROSITE-ProRule" id="PRU01248"/>
    </source>
</evidence>
<dbReference type="RefSeq" id="WP_088251800.1">
    <property type="nucleotide sequence ID" value="NZ_NIDE01000001.1"/>
</dbReference>
<dbReference type="PROSITE" id="PS51900">
    <property type="entry name" value="CB"/>
    <property type="match status" value="1"/>
</dbReference>
<proteinExistence type="inferred from homology"/>
<dbReference type="InterPro" id="IPR050090">
    <property type="entry name" value="Tyrosine_recombinase_XerCD"/>
</dbReference>
<dbReference type="InterPro" id="IPR013762">
    <property type="entry name" value="Integrase-like_cat_sf"/>
</dbReference>
<evidence type="ECO:0000256" key="4">
    <source>
        <dbReference type="ARBA" id="ARBA00023172"/>
    </source>
</evidence>
<dbReference type="GO" id="GO:0003677">
    <property type="term" value="F:DNA binding"/>
    <property type="evidence" value="ECO:0007669"/>
    <property type="project" value="UniProtKB-UniRule"/>
</dbReference>
<keyword evidence="2" id="KW-0229">DNA integration</keyword>
<keyword evidence="8" id="KW-1185">Reference proteome</keyword>
<evidence type="ECO:0000313" key="8">
    <source>
        <dbReference type="Proteomes" id="UP000214646"/>
    </source>
</evidence>